<accession>Q0FJP9</accession>
<feature type="domain" description="ABM" evidence="1">
    <location>
        <begin position="6"/>
        <end position="68"/>
    </location>
</feature>
<evidence type="ECO:0000259" key="1">
    <source>
        <dbReference type="Pfam" id="PF03992"/>
    </source>
</evidence>
<dbReference type="Proteomes" id="UP000006230">
    <property type="component" value="Unassembled WGS sequence"/>
</dbReference>
<proteinExistence type="predicted"/>
<dbReference type="OrthoDB" id="9797178at2"/>
<gene>
    <name evidence="2" type="ORF">R2601_25601</name>
</gene>
<dbReference type="RefSeq" id="WP_007800734.1">
    <property type="nucleotide sequence ID" value="NZ_DS022276.1"/>
</dbReference>
<organism evidence="2 3">
    <name type="scientific">Salipiger bermudensis (strain DSM 26914 / JCM 13377 / KCTC 12554 / HTCC2601)</name>
    <name type="common">Pelagibaca bermudensis</name>
    <dbReference type="NCBI Taxonomy" id="314265"/>
    <lineage>
        <taxon>Bacteria</taxon>
        <taxon>Pseudomonadati</taxon>
        <taxon>Pseudomonadota</taxon>
        <taxon>Alphaproteobacteria</taxon>
        <taxon>Rhodobacterales</taxon>
        <taxon>Roseobacteraceae</taxon>
        <taxon>Salipiger</taxon>
    </lineage>
</organism>
<sequence>MPEIRLTGTMTCPPERARDIRAALPEHIRLTRAEPGCLAFEVTETASGVFSVAERFIDRTAFEAHQLRTRASEWARVTEGCPRDYEVTEA</sequence>
<dbReference type="STRING" id="314265.R2601_25601"/>
<dbReference type="InterPro" id="IPR011008">
    <property type="entry name" value="Dimeric_a/b-barrel"/>
</dbReference>
<dbReference type="HOGENOM" id="CLU_131496_13_2_5"/>
<reference evidence="2 3" key="1">
    <citation type="journal article" date="2010" name="J. Bacteriol.">
        <title>Genome sequences of Pelagibaca bermudensis HTCC2601T and Maritimibacter alkaliphilus HTCC2654T, the type strains of two marine Roseobacter genera.</title>
        <authorList>
            <person name="Thrash J.C."/>
            <person name="Cho J.C."/>
            <person name="Ferriera S."/>
            <person name="Johnson J."/>
            <person name="Vergin K.L."/>
            <person name="Giovannoni S.J."/>
        </authorList>
    </citation>
    <scope>NUCLEOTIDE SEQUENCE [LARGE SCALE GENOMIC DNA]</scope>
    <source>
        <strain evidence="3">DSM 26914 / JCM 13377 / KCTC 12554 / HTCC2601</strain>
    </source>
</reference>
<protein>
    <recommendedName>
        <fullName evidence="1">ABM domain-containing protein</fullName>
    </recommendedName>
</protein>
<dbReference type="EMBL" id="AATQ01000047">
    <property type="protein sequence ID" value="EAU44388.1"/>
    <property type="molecule type" value="Genomic_DNA"/>
</dbReference>
<dbReference type="Pfam" id="PF03992">
    <property type="entry name" value="ABM"/>
    <property type="match status" value="1"/>
</dbReference>
<name>Q0FJP9_SALBH</name>
<evidence type="ECO:0000313" key="3">
    <source>
        <dbReference type="Proteomes" id="UP000006230"/>
    </source>
</evidence>
<dbReference type="SUPFAM" id="SSF54909">
    <property type="entry name" value="Dimeric alpha+beta barrel"/>
    <property type="match status" value="1"/>
</dbReference>
<comment type="caution">
    <text evidence="2">The sequence shown here is derived from an EMBL/GenBank/DDBJ whole genome shotgun (WGS) entry which is preliminary data.</text>
</comment>
<dbReference type="Gene3D" id="3.30.70.100">
    <property type="match status" value="1"/>
</dbReference>
<dbReference type="InterPro" id="IPR007138">
    <property type="entry name" value="ABM_dom"/>
</dbReference>
<keyword evidence="3" id="KW-1185">Reference proteome</keyword>
<dbReference type="eggNOG" id="COG1359">
    <property type="taxonomic scope" value="Bacteria"/>
</dbReference>
<dbReference type="AlphaFoldDB" id="Q0FJP9"/>
<evidence type="ECO:0000313" key="2">
    <source>
        <dbReference type="EMBL" id="EAU44388.1"/>
    </source>
</evidence>